<dbReference type="InterPro" id="IPR022603">
    <property type="entry name" value="DUF3152"/>
</dbReference>
<accession>A0ABQ0RUQ7</accession>
<evidence type="ECO:0000259" key="2">
    <source>
        <dbReference type="Pfam" id="PF11350"/>
    </source>
</evidence>
<evidence type="ECO:0000313" key="3">
    <source>
        <dbReference type="EMBL" id="GEC24410.1"/>
    </source>
</evidence>
<reference evidence="3 4" key="1">
    <citation type="submission" date="2019-06" db="EMBL/GenBank/DDBJ databases">
        <title>Whole genome shotgun sequence of Pseudonocardia saturnea NBRC 14499.</title>
        <authorList>
            <person name="Hosoyama A."/>
            <person name="Uohara A."/>
            <person name="Ohji S."/>
            <person name="Ichikawa N."/>
        </authorList>
    </citation>
    <scope>NUCLEOTIDE SEQUENCE [LARGE SCALE GENOMIC DNA]</scope>
    <source>
        <strain evidence="3 4">NBRC 14499</strain>
    </source>
</reference>
<feature type="domain" description="DUF3152" evidence="2">
    <location>
        <begin position="158"/>
        <end position="318"/>
    </location>
</feature>
<dbReference type="EMBL" id="BJNH01000015">
    <property type="protein sequence ID" value="GEC24410.1"/>
    <property type="molecule type" value="Genomic_DNA"/>
</dbReference>
<proteinExistence type="predicted"/>
<name>A0ABQ0RUQ7_9PSEU</name>
<sequence length="328" mass="34068">MPGGPLALRRVERAEPVPGRLGHRAGRRAGARRIAHAADGSHLRAAAPTETRDGGQGRAESCGRSGSVTLARVPHLIRAGARSARTGTIALLAALTVLAGCGSDSVHDHPGPAPGPPLGEATAAPPEPPASPGPAGPARPALSEADVAAGVRSREVPRSETGELVVVPGADDAPAGRARTVPMRIEIERGVDVDGTTFAGFVSAVLDDPRSWGGDGSVGFARTDGPAPLRIVLATPDLADRLCLPLDTVGRLSCRNGDRVVINLERWVTGTPEYAHDLTAYRRYLVNHEVGHWLGHGHEPCPGPGRPAPVMQQQTLGLKGCTPQPWPR</sequence>
<dbReference type="Proteomes" id="UP000320693">
    <property type="component" value="Unassembled WGS sequence"/>
</dbReference>
<evidence type="ECO:0000256" key="1">
    <source>
        <dbReference type="SAM" id="MobiDB-lite"/>
    </source>
</evidence>
<evidence type="ECO:0000313" key="4">
    <source>
        <dbReference type="Proteomes" id="UP000320693"/>
    </source>
</evidence>
<feature type="compositionally biased region" description="Basic residues" evidence="1">
    <location>
        <begin position="21"/>
        <end position="35"/>
    </location>
</feature>
<keyword evidence="4" id="KW-1185">Reference proteome</keyword>
<feature type="compositionally biased region" description="Pro residues" evidence="1">
    <location>
        <begin position="125"/>
        <end position="137"/>
    </location>
</feature>
<dbReference type="SUPFAM" id="SSF55486">
    <property type="entry name" value="Metalloproteases ('zincins'), catalytic domain"/>
    <property type="match status" value="1"/>
</dbReference>
<organism evidence="3 4">
    <name type="scientific">Pseudonocardia saturnea</name>
    <dbReference type="NCBI Taxonomy" id="33909"/>
    <lineage>
        <taxon>Bacteria</taxon>
        <taxon>Bacillati</taxon>
        <taxon>Actinomycetota</taxon>
        <taxon>Actinomycetes</taxon>
        <taxon>Pseudonocardiales</taxon>
        <taxon>Pseudonocardiaceae</taxon>
        <taxon>Pseudonocardia</taxon>
    </lineage>
</organism>
<gene>
    <name evidence="3" type="ORF">PSA01_14390</name>
</gene>
<comment type="caution">
    <text evidence="3">The sequence shown here is derived from an EMBL/GenBank/DDBJ whole genome shotgun (WGS) entry which is preliminary data.</text>
</comment>
<feature type="region of interest" description="Disordered" evidence="1">
    <location>
        <begin position="16"/>
        <end position="66"/>
    </location>
</feature>
<protein>
    <recommendedName>
        <fullName evidence="2">DUF3152 domain-containing protein</fullName>
    </recommendedName>
</protein>
<dbReference type="Pfam" id="PF11350">
    <property type="entry name" value="DUF3152"/>
    <property type="match status" value="1"/>
</dbReference>
<feature type="region of interest" description="Disordered" evidence="1">
    <location>
        <begin position="106"/>
        <end position="160"/>
    </location>
</feature>